<keyword evidence="5" id="KW-0805">Transcription regulation</keyword>
<evidence type="ECO:0000256" key="8">
    <source>
        <dbReference type="PROSITE-ProRule" id="PRU00094"/>
    </source>
</evidence>
<dbReference type="SMART" id="SM00401">
    <property type="entry name" value="ZnF_GATA"/>
    <property type="match status" value="2"/>
</dbReference>
<protein>
    <submittedName>
        <fullName evidence="11">ZnF_GATA</fullName>
    </submittedName>
</protein>
<feature type="region of interest" description="Disordered" evidence="9">
    <location>
        <begin position="83"/>
        <end position="104"/>
    </location>
</feature>
<dbReference type="CDD" id="cd00202">
    <property type="entry name" value="ZnF_GATA"/>
    <property type="match status" value="2"/>
</dbReference>
<feature type="region of interest" description="Disordered" evidence="9">
    <location>
        <begin position="304"/>
        <end position="332"/>
    </location>
</feature>
<evidence type="ECO:0000256" key="1">
    <source>
        <dbReference type="ARBA" id="ARBA00004123"/>
    </source>
</evidence>
<evidence type="ECO:0000313" key="11">
    <source>
        <dbReference type="EMBL" id="BES95298.1"/>
    </source>
</evidence>
<gene>
    <name evidence="11" type="ORF">NTJ_08106</name>
</gene>
<feature type="domain" description="GATA-type" evidence="10">
    <location>
        <begin position="129"/>
        <end position="183"/>
    </location>
</feature>
<organism evidence="11 12">
    <name type="scientific">Nesidiocoris tenuis</name>
    <dbReference type="NCBI Taxonomy" id="355587"/>
    <lineage>
        <taxon>Eukaryota</taxon>
        <taxon>Metazoa</taxon>
        <taxon>Ecdysozoa</taxon>
        <taxon>Arthropoda</taxon>
        <taxon>Hexapoda</taxon>
        <taxon>Insecta</taxon>
        <taxon>Pterygota</taxon>
        <taxon>Neoptera</taxon>
        <taxon>Paraneoptera</taxon>
        <taxon>Hemiptera</taxon>
        <taxon>Heteroptera</taxon>
        <taxon>Panheteroptera</taxon>
        <taxon>Cimicomorpha</taxon>
        <taxon>Miridae</taxon>
        <taxon>Dicyphina</taxon>
        <taxon>Nesidiocoris</taxon>
    </lineage>
</organism>
<keyword evidence="12" id="KW-1185">Reference proteome</keyword>
<dbReference type="SUPFAM" id="SSF57716">
    <property type="entry name" value="Glucocorticoid receptor-like (DNA-binding domain)"/>
    <property type="match status" value="2"/>
</dbReference>
<keyword evidence="3 8" id="KW-0863">Zinc-finger</keyword>
<evidence type="ECO:0000256" key="4">
    <source>
        <dbReference type="ARBA" id="ARBA00022833"/>
    </source>
</evidence>
<feature type="compositionally biased region" description="Low complexity" evidence="9">
    <location>
        <begin position="306"/>
        <end position="323"/>
    </location>
</feature>
<accession>A0ABN7ATC6</accession>
<reference evidence="11 12" key="1">
    <citation type="submission" date="2023-09" db="EMBL/GenBank/DDBJ databases">
        <title>Nesidiocoris tenuis whole genome shotgun sequence.</title>
        <authorList>
            <person name="Shibata T."/>
            <person name="Shimoda M."/>
            <person name="Kobayashi T."/>
            <person name="Uehara T."/>
        </authorList>
    </citation>
    <scope>NUCLEOTIDE SEQUENCE [LARGE SCALE GENOMIC DNA]</scope>
    <source>
        <strain evidence="11 12">Japan</strain>
    </source>
</reference>
<evidence type="ECO:0000313" key="12">
    <source>
        <dbReference type="Proteomes" id="UP001307889"/>
    </source>
</evidence>
<name>A0ABN7ATC6_9HEMI</name>
<dbReference type="EMBL" id="AP028914">
    <property type="protein sequence ID" value="BES95298.1"/>
    <property type="molecule type" value="Genomic_DNA"/>
</dbReference>
<dbReference type="Gene3D" id="3.30.50.10">
    <property type="entry name" value="Erythroid Transcription Factor GATA-1, subunit A"/>
    <property type="match status" value="2"/>
</dbReference>
<dbReference type="Proteomes" id="UP001307889">
    <property type="component" value="Chromosome 6"/>
</dbReference>
<dbReference type="PRINTS" id="PR00619">
    <property type="entry name" value="GATAZNFINGER"/>
</dbReference>
<dbReference type="PANTHER" id="PTHR10071">
    <property type="entry name" value="TRANSCRIPTION FACTOR GATA FAMILY MEMBER"/>
    <property type="match status" value="1"/>
</dbReference>
<comment type="subcellular location">
    <subcellularLocation>
        <location evidence="1">Nucleus</location>
    </subcellularLocation>
</comment>
<dbReference type="InterPro" id="IPR000679">
    <property type="entry name" value="Znf_GATA"/>
</dbReference>
<keyword evidence="6" id="KW-0804">Transcription</keyword>
<dbReference type="PROSITE" id="PS00344">
    <property type="entry name" value="GATA_ZN_FINGER_1"/>
    <property type="match status" value="2"/>
</dbReference>
<evidence type="ECO:0000256" key="6">
    <source>
        <dbReference type="ARBA" id="ARBA00023163"/>
    </source>
</evidence>
<evidence type="ECO:0000256" key="7">
    <source>
        <dbReference type="ARBA" id="ARBA00023242"/>
    </source>
</evidence>
<evidence type="ECO:0000259" key="10">
    <source>
        <dbReference type="PROSITE" id="PS50114"/>
    </source>
</evidence>
<dbReference type="Pfam" id="PF00320">
    <property type="entry name" value="GATA"/>
    <property type="match status" value="2"/>
</dbReference>
<dbReference type="PROSITE" id="PS50114">
    <property type="entry name" value="GATA_ZN_FINGER_2"/>
    <property type="match status" value="2"/>
</dbReference>
<keyword evidence="7" id="KW-0539">Nucleus</keyword>
<keyword evidence="2" id="KW-0479">Metal-binding</keyword>
<evidence type="ECO:0000256" key="9">
    <source>
        <dbReference type="SAM" id="MobiDB-lite"/>
    </source>
</evidence>
<sequence>MYPANSSSLYSNGLQNFYSTAIPSSPDPNDNTSSQHLTWATPVSSDDYTSAANSLKFVSSRHLTPSRRYHPYSIASTASYPPAQQDSALWSPPSSLGGAGGSAHSQQYPATYSLSANSPDDDDAGLEFGAEGRECVNCGASKTPLWRRDVTGHYLCNACGLYHKMNGIQRPLVKQPRRVSSAKKPGNVQCTNCGTMTTALWRRNTNGEPVCNACGLYFKLHGVNRPLTMRKDCIQTRKRKPRTSVKAEPKSSKSRTDPILTGFSDFRSSITSHPTSYSSLFHTTHGLGSYLDPLTIKQELETPHIVSNPNSNNNVANVASSVPKQERGSVVV</sequence>
<feature type="domain" description="GATA-type" evidence="10">
    <location>
        <begin position="184"/>
        <end position="237"/>
    </location>
</feature>
<feature type="compositionally biased region" description="Basic and acidic residues" evidence="9">
    <location>
        <begin position="245"/>
        <end position="256"/>
    </location>
</feature>
<dbReference type="InterPro" id="IPR039355">
    <property type="entry name" value="Transcription_factor_GATA"/>
</dbReference>
<evidence type="ECO:0000256" key="5">
    <source>
        <dbReference type="ARBA" id="ARBA00023015"/>
    </source>
</evidence>
<keyword evidence="4" id="KW-0862">Zinc</keyword>
<dbReference type="PANTHER" id="PTHR10071:SF281">
    <property type="entry name" value="BOX A-BINDING FACTOR-RELATED"/>
    <property type="match status" value="1"/>
</dbReference>
<feature type="region of interest" description="Disordered" evidence="9">
    <location>
        <begin position="236"/>
        <end position="259"/>
    </location>
</feature>
<evidence type="ECO:0000256" key="3">
    <source>
        <dbReference type="ARBA" id="ARBA00022771"/>
    </source>
</evidence>
<dbReference type="InterPro" id="IPR013088">
    <property type="entry name" value="Znf_NHR/GATA"/>
</dbReference>
<proteinExistence type="predicted"/>
<evidence type="ECO:0000256" key="2">
    <source>
        <dbReference type="ARBA" id="ARBA00022723"/>
    </source>
</evidence>